<dbReference type="CDD" id="cd24032">
    <property type="entry name" value="ASKHA_NBD_TsaB"/>
    <property type="match status" value="1"/>
</dbReference>
<evidence type="ECO:0000313" key="3">
    <source>
        <dbReference type="Proteomes" id="UP000599688"/>
    </source>
</evidence>
<dbReference type="InterPro" id="IPR043129">
    <property type="entry name" value="ATPase_NBD"/>
</dbReference>
<reference evidence="2 3" key="1">
    <citation type="journal article" date="2014" name="Int. J. Syst. Evol. Microbiol.">
        <title>Complete genome sequence of Corynebacterium casei LMG S-19264T (=DSM 44701T), isolated from a smear-ripened cheese.</title>
        <authorList>
            <consortium name="US DOE Joint Genome Institute (JGI-PGF)"/>
            <person name="Walter F."/>
            <person name="Albersmeier A."/>
            <person name="Kalinowski J."/>
            <person name="Ruckert C."/>
        </authorList>
    </citation>
    <scope>NUCLEOTIDE SEQUENCE [LARGE SCALE GENOMIC DNA]</scope>
    <source>
        <strain evidence="2 3">CGMCC 1.12925</strain>
    </source>
</reference>
<dbReference type="Proteomes" id="UP000599688">
    <property type="component" value="Unassembled WGS sequence"/>
</dbReference>
<dbReference type="EMBL" id="BMGL01000001">
    <property type="protein sequence ID" value="GGE02794.1"/>
    <property type="molecule type" value="Genomic_DNA"/>
</dbReference>
<dbReference type="InterPro" id="IPR000905">
    <property type="entry name" value="Gcp-like_dom"/>
</dbReference>
<protein>
    <submittedName>
        <fullName evidence="2">tRNA (Adenosine(37)-N6)-threonylcarbamoyltransferase complex dimerization subunit type 1 TsaB</fullName>
    </submittedName>
</protein>
<dbReference type="GO" id="GO:0005829">
    <property type="term" value="C:cytosol"/>
    <property type="evidence" value="ECO:0007669"/>
    <property type="project" value="TreeGrafter"/>
</dbReference>
<dbReference type="GO" id="GO:0002949">
    <property type="term" value="P:tRNA threonylcarbamoyladenosine modification"/>
    <property type="evidence" value="ECO:0007669"/>
    <property type="project" value="InterPro"/>
</dbReference>
<dbReference type="SUPFAM" id="SSF53067">
    <property type="entry name" value="Actin-like ATPase domain"/>
    <property type="match status" value="2"/>
</dbReference>
<dbReference type="Gene3D" id="3.30.420.40">
    <property type="match status" value="2"/>
</dbReference>
<organism evidence="2 3">
    <name type="scientific">Psychroflexus salis</name>
    <dbReference type="NCBI Taxonomy" id="1526574"/>
    <lineage>
        <taxon>Bacteria</taxon>
        <taxon>Pseudomonadati</taxon>
        <taxon>Bacteroidota</taxon>
        <taxon>Flavobacteriia</taxon>
        <taxon>Flavobacteriales</taxon>
        <taxon>Flavobacteriaceae</taxon>
        <taxon>Psychroflexus</taxon>
    </lineage>
</organism>
<accession>A0A916ZL28</accession>
<evidence type="ECO:0000313" key="2">
    <source>
        <dbReference type="EMBL" id="GGE02794.1"/>
    </source>
</evidence>
<dbReference type="PANTHER" id="PTHR11735:SF11">
    <property type="entry name" value="TRNA THREONYLCARBAMOYLADENOSINE BIOSYNTHESIS PROTEIN TSAB"/>
    <property type="match status" value="1"/>
</dbReference>
<proteinExistence type="predicted"/>
<keyword evidence="3" id="KW-1185">Reference proteome</keyword>
<dbReference type="RefSeq" id="WP_188404769.1">
    <property type="nucleotide sequence ID" value="NZ_BMGL01000001.1"/>
</dbReference>
<dbReference type="NCBIfam" id="TIGR03725">
    <property type="entry name" value="T6A_YeaZ"/>
    <property type="match status" value="1"/>
</dbReference>
<comment type="caution">
    <text evidence="2">The sequence shown here is derived from an EMBL/GenBank/DDBJ whole genome shotgun (WGS) entry which is preliminary data.</text>
</comment>
<gene>
    <name evidence="2" type="ORF">GCM10010831_00680</name>
</gene>
<sequence>MANILHIESATTNCSVALSNKGSVLALKEINSANYSHAENLHAFIEAVLGEAEIHMHQLDAVSISKGPGSYTGLRIGVSAAKGLAFGLQIPLISVGTLQALALQLKVKSGLIIPMLDARRMEAYTQVFSAEHEYLSPVEATILVSNSFEAFLAKNKVSFIGSAASKFEEICLHPNASFYTSLVPSAKEQAKIAFQKFQQEKFEDTAYFEPFYLKDFVAGKPKKLV</sequence>
<dbReference type="PANTHER" id="PTHR11735">
    <property type="entry name" value="TRNA N6-ADENOSINE THREONYLCARBAMOYLTRANSFERASE"/>
    <property type="match status" value="1"/>
</dbReference>
<evidence type="ECO:0000259" key="1">
    <source>
        <dbReference type="Pfam" id="PF00814"/>
    </source>
</evidence>
<dbReference type="InterPro" id="IPR022496">
    <property type="entry name" value="T6A_TsaB"/>
</dbReference>
<dbReference type="Pfam" id="PF00814">
    <property type="entry name" value="TsaD"/>
    <property type="match status" value="1"/>
</dbReference>
<dbReference type="AlphaFoldDB" id="A0A916ZL28"/>
<feature type="domain" description="Gcp-like" evidence="1">
    <location>
        <begin position="33"/>
        <end position="215"/>
    </location>
</feature>
<name>A0A916ZL28_9FLAO</name>